<feature type="compositionally biased region" description="Low complexity" evidence="1">
    <location>
        <begin position="480"/>
        <end position="494"/>
    </location>
</feature>
<feature type="compositionally biased region" description="Low complexity" evidence="1">
    <location>
        <begin position="34"/>
        <end position="52"/>
    </location>
</feature>
<evidence type="ECO:0000313" key="3">
    <source>
        <dbReference type="Proteomes" id="UP000075883"/>
    </source>
</evidence>
<dbReference type="EMBL" id="AXCM01000231">
    <property type="status" value="NOT_ANNOTATED_CDS"/>
    <property type="molecule type" value="Genomic_DNA"/>
</dbReference>
<feature type="region of interest" description="Disordered" evidence="1">
    <location>
        <begin position="395"/>
        <end position="435"/>
    </location>
</feature>
<name>A0A182MI16_9DIPT</name>
<feature type="region of interest" description="Disordered" evidence="1">
    <location>
        <begin position="1"/>
        <end position="226"/>
    </location>
</feature>
<sequence>MKGPKCRSLMSMQVSNQNPTGRRTPQVYQGFGGVVAPSVTTTPTATNGSGSTQPNTAGSGSNGRPAKGNNKQSQIPVAIGSSVGTPNMETTVPSQTAGNTDATPGRKQMQSDHVYGMKQQGASMLTVPASSSSAATGTNRTSTNGSQQSAGGNEKMRKNSTGVGAEGGMAGKKTEPSQLPVVGEGTVAKGRGPAANARTLQKQASDEVSAAKGSEQQPKGDKTVVLENSLLAEKSLKGFYTDGEEMDSLLEPWDSDDTQKQPQPQSAGKSKMQKPATQAQEQVSPPKAGGKTQTKPQDTATAEKEVTNSPNKKAQQAAEEGEKNRSPKAAGPKAVESDAPSTPSNVGGAGHDSLIGRPLRSISGRRSTRQIGDIKFTHHRRSAVNDSISSMNVTIGSDIGNDSMLLNTPGSASRKRKEMTPESTSDDGPVVESPKRARLDLSGFFGKIATPVTMLKNRLSRVKLHSTPRALAVDEEDTSKVVTAEATTTTANTSTEKEGTDDGGKPDGMEVDVAKEQVDEASAMSEKKGKEAGQEEGSTVDDEVEVKIVTTDQQQPQKQWCSIM</sequence>
<dbReference type="EnsemblMetazoa" id="ACUA018777-RA">
    <property type="protein sequence ID" value="ACUA018777-PA"/>
    <property type="gene ID" value="ACUA018777"/>
</dbReference>
<feature type="compositionally biased region" description="Polar residues" evidence="1">
    <location>
        <begin position="291"/>
        <end position="300"/>
    </location>
</feature>
<reference evidence="3" key="1">
    <citation type="submission" date="2013-09" db="EMBL/GenBank/DDBJ databases">
        <title>The Genome Sequence of Anopheles culicifacies species A.</title>
        <authorList>
            <consortium name="The Broad Institute Genomics Platform"/>
            <person name="Neafsey D.E."/>
            <person name="Besansky N."/>
            <person name="Howell P."/>
            <person name="Walton C."/>
            <person name="Young S.K."/>
            <person name="Zeng Q."/>
            <person name="Gargeya S."/>
            <person name="Fitzgerald M."/>
            <person name="Haas B."/>
            <person name="Abouelleil A."/>
            <person name="Allen A.W."/>
            <person name="Alvarado L."/>
            <person name="Arachchi H.M."/>
            <person name="Berlin A.M."/>
            <person name="Chapman S.B."/>
            <person name="Gainer-Dewar J."/>
            <person name="Goldberg J."/>
            <person name="Griggs A."/>
            <person name="Gujja S."/>
            <person name="Hansen M."/>
            <person name="Howarth C."/>
            <person name="Imamovic A."/>
            <person name="Ireland A."/>
            <person name="Larimer J."/>
            <person name="McCowan C."/>
            <person name="Murphy C."/>
            <person name="Pearson M."/>
            <person name="Poon T.W."/>
            <person name="Priest M."/>
            <person name="Roberts A."/>
            <person name="Saif S."/>
            <person name="Shea T."/>
            <person name="Sisk P."/>
            <person name="Sykes S."/>
            <person name="Wortman J."/>
            <person name="Nusbaum C."/>
            <person name="Birren B."/>
        </authorList>
    </citation>
    <scope>NUCLEOTIDE SEQUENCE [LARGE SCALE GENOMIC DNA]</scope>
    <source>
        <strain evidence="3">A-37</strain>
    </source>
</reference>
<feature type="region of interest" description="Disordered" evidence="1">
    <location>
        <begin position="242"/>
        <end position="376"/>
    </location>
</feature>
<feature type="compositionally biased region" description="Acidic residues" evidence="1">
    <location>
        <begin position="242"/>
        <end position="256"/>
    </location>
</feature>
<organism evidence="2 3">
    <name type="scientific">Anopheles culicifacies</name>
    <dbReference type="NCBI Taxonomy" id="139723"/>
    <lineage>
        <taxon>Eukaryota</taxon>
        <taxon>Metazoa</taxon>
        <taxon>Ecdysozoa</taxon>
        <taxon>Arthropoda</taxon>
        <taxon>Hexapoda</taxon>
        <taxon>Insecta</taxon>
        <taxon>Pterygota</taxon>
        <taxon>Neoptera</taxon>
        <taxon>Endopterygota</taxon>
        <taxon>Diptera</taxon>
        <taxon>Nematocera</taxon>
        <taxon>Culicoidea</taxon>
        <taxon>Culicidae</taxon>
        <taxon>Anophelinae</taxon>
        <taxon>Anopheles</taxon>
        <taxon>culicifacies species complex</taxon>
    </lineage>
</organism>
<dbReference type="Proteomes" id="UP000075883">
    <property type="component" value="Unassembled WGS sequence"/>
</dbReference>
<feature type="compositionally biased region" description="Polar residues" evidence="1">
    <location>
        <begin position="82"/>
        <end position="102"/>
    </location>
</feature>
<keyword evidence="3" id="KW-1185">Reference proteome</keyword>
<feature type="region of interest" description="Disordered" evidence="1">
    <location>
        <begin position="474"/>
        <end position="543"/>
    </location>
</feature>
<proteinExistence type="predicted"/>
<feature type="compositionally biased region" description="Polar residues" evidence="1">
    <location>
        <begin position="120"/>
        <end position="151"/>
    </location>
</feature>
<dbReference type="VEuPathDB" id="VectorBase:ACUA018777"/>
<dbReference type="AlphaFoldDB" id="A0A182MI16"/>
<feature type="compositionally biased region" description="Polar residues" evidence="1">
    <location>
        <begin position="10"/>
        <end position="27"/>
    </location>
</feature>
<evidence type="ECO:0000256" key="1">
    <source>
        <dbReference type="SAM" id="MobiDB-lite"/>
    </source>
</evidence>
<accession>A0A182MI16</accession>
<feature type="compositionally biased region" description="Basic and acidic residues" evidence="1">
    <location>
        <begin position="495"/>
        <end position="518"/>
    </location>
</feature>
<reference evidence="2" key="2">
    <citation type="submission" date="2020-05" db="UniProtKB">
        <authorList>
            <consortium name="EnsemblMetazoa"/>
        </authorList>
    </citation>
    <scope>IDENTIFICATION</scope>
    <source>
        <strain evidence="2">A-37</strain>
    </source>
</reference>
<protein>
    <submittedName>
        <fullName evidence="2">Uncharacterized protein</fullName>
    </submittedName>
</protein>
<evidence type="ECO:0000313" key="2">
    <source>
        <dbReference type="EnsemblMetazoa" id="ACUA018777-PA"/>
    </source>
</evidence>